<dbReference type="PANTHER" id="PTHR42685">
    <property type="entry name" value="GERANYLGERANYL DIPHOSPHATE REDUCTASE"/>
    <property type="match status" value="1"/>
</dbReference>
<organism evidence="1 2">
    <name type="scientific">Nitrososphaera gargensis (strain Ga9.2)</name>
    <dbReference type="NCBI Taxonomy" id="1237085"/>
    <lineage>
        <taxon>Archaea</taxon>
        <taxon>Nitrososphaerota</taxon>
        <taxon>Nitrososphaeria</taxon>
        <taxon>Nitrososphaerales</taxon>
        <taxon>Nitrososphaeraceae</taxon>
        <taxon>Nitrososphaera</taxon>
    </lineage>
</organism>
<keyword evidence="2" id="KW-1185">Reference proteome</keyword>
<accession>K0IL82</accession>
<dbReference type="HOGENOM" id="CLU_074748_0_0_2"/>
<dbReference type="RefSeq" id="WP_015019897.1">
    <property type="nucleotide sequence ID" value="NC_018719.1"/>
</dbReference>
<dbReference type="BioCyc" id="CNIT1237085:G1324-2436-MONOMER"/>
<dbReference type="InterPro" id="IPR050407">
    <property type="entry name" value="Geranylgeranyl_reductase"/>
</dbReference>
<sequence length="340" mass="39036">MKIAVVGIGVAGAYLMNRLSDDHDNQVVGFERMPQDQHDAVCAWATCENVMAGLAKNCGLNFDDYVLHDGQHMIVDLGSKDSVDIKLRGMVSYDKLRLIQDMIKGTEIKFGRAPRKDELEPDFDIIIDSTGFHRNYLPRVGNEMWIPCVQYKVRYQPGKEPFDDFYLKSFPSMSGYFWYFPLGNGYAHIGAGDFMKNHNHFVDEFLNKYDCEVIKKVGRPVRLTPPASCEPFTDGKKSVGVGESIGTVYPLLGEGIIPSTWCAELFIRNMHDMRAYREAVLEKFKIYSLVFKFIQLKIAGKFRMVRHGMDMLKIYQHMKSEEERYGMEVRMADMLKVSRI</sequence>
<evidence type="ECO:0000313" key="2">
    <source>
        <dbReference type="Proteomes" id="UP000008037"/>
    </source>
</evidence>
<dbReference type="Gene3D" id="3.50.50.60">
    <property type="entry name" value="FAD/NAD(P)-binding domain"/>
    <property type="match status" value="1"/>
</dbReference>
<dbReference type="KEGG" id="nga:Ngar_c24380"/>
<dbReference type="AlphaFoldDB" id="K0IL82"/>
<evidence type="ECO:0008006" key="3">
    <source>
        <dbReference type="Google" id="ProtNLM"/>
    </source>
</evidence>
<dbReference type="SUPFAM" id="SSF51905">
    <property type="entry name" value="FAD/NAD(P)-binding domain"/>
    <property type="match status" value="1"/>
</dbReference>
<dbReference type="InParanoid" id="K0IL82"/>
<dbReference type="PANTHER" id="PTHR42685:SF21">
    <property type="entry name" value="DEHYDROGENASE (FLAVOPROTEIN)-LIKE PROTEIN"/>
    <property type="match status" value="1"/>
</dbReference>
<name>K0IL82_NITGG</name>
<evidence type="ECO:0000313" key="1">
    <source>
        <dbReference type="EMBL" id="AFU59362.1"/>
    </source>
</evidence>
<dbReference type="STRING" id="1237085.Ngar_c24380"/>
<dbReference type="EMBL" id="CP002408">
    <property type="protein sequence ID" value="AFU59362.1"/>
    <property type="molecule type" value="Genomic_DNA"/>
</dbReference>
<dbReference type="PATRIC" id="fig|1237085.11.peg.2409"/>
<proteinExistence type="predicted"/>
<gene>
    <name evidence="1" type="ordered locus">Ngar_c24380</name>
</gene>
<reference evidence="1 2" key="1">
    <citation type="journal article" date="2012" name="Environ. Microbiol.">
        <title>The genome of the ammonia-oxidizing Candidatus Nitrososphaera gargensis: insights into metabolic versatility and environmental adaptations.</title>
        <authorList>
            <person name="Spang A."/>
            <person name="Poehlein A."/>
            <person name="Offre P."/>
            <person name="Zumbragel S."/>
            <person name="Haider S."/>
            <person name="Rychlik N."/>
            <person name="Nowka B."/>
            <person name="Schmeisser C."/>
            <person name="Lebedeva E.V."/>
            <person name="Rattei T."/>
            <person name="Bohm C."/>
            <person name="Schmid M."/>
            <person name="Galushko A."/>
            <person name="Hatzenpichler R."/>
            <person name="Weinmaier T."/>
            <person name="Daniel R."/>
            <person name="Schleper C."/>
            <person name="Spieck E."/>
            <person name="Streit W."/>
            <person name="Wagner M."/>
        </authorList>
    </citation>
    <scope>NUCLEOTIDE SEQUENCE [LARGE SCALE GENOMIC DNA]</scope>
    <source>
        <strain evidence="2">Ga9.2</strain>
    </source>
</reference>
<dbReference type="OrthoDB" id="6062at2157"/>
<dbReference type="GeneID" id="13794455"/>
<protein>
    <recommendedName>
        <fullName evidence="3">NAD(P)/FAD-dependent oxidoreductase</fullName>
    </recommendedName>
</protein>
<dbReference type="Proteomes" id="UP000008037">
    <property type="component" value="Chromosome"/>
</dbReference>
<dbReference type="InterPro" id="IPR036188">
    <property type="entry name" value="FAD/NAD-bd_sf"/>
</dbReference>